<gene>
    <name evidence="3" type="ORF">JGI4_00032</name>
    <name evidence="2" type="ORF">JGI8_00747</name>
</gene>
<feature type="transmembrane region" description="Helical" evidence="1">
    <location>
        <begin position="41"/>
        <end position="59"/>
    </location>
</feature>
<evidence type="ECO:0000313" key="4">
    <source>
        <dbReference type="Proteomes" id="UP000182011"/>
    </source>
</evidence>
<accession>A0A0P1MX75</accession>
<accession>A0A0P1LA66</accession>
<dbReference type="RefSeq" id="WP_047134846.1">
    <property type="nucleotide sequence ID" value="NZ_CZVI01000007.1"/>
</dbReference>
<dbReference type="InterPro" id="IPR029468">
    <property type="entry name" value="O-ag_pol_Wzy"/>
</dbReference>
<keyword evidence="5" id="KW-1185">Reference proteome</keyword>
<feature type="transmembrane region" description="Helical" evidence="1">
    <location>
        <begin position="382"/>
        <end position="404"/>
    </location>
</feature>
<feature type="transmembrane region" description="Helical" evidence="1">
    <location>
        <begin position="10"/>
        <end position="29"/>
    </location>
</feature>
<dbReference type="EMBL" id="FAOP01000001">
    <property type="protein sequence ID" value="CUU00620.1"/>
    <property type="molecule type" value="Genomic_DNA"/>
</dbReference>
<accession>A0A0S4MNF6</accession>
<accession>A0A0P1M1G7</accession>
<keyword evidence="1" id="KW-0812">Transmembrane</keyword>
<keyword evidence="1" id="KW-1133">Transmembrane helix</keyword>
<feature type="transmembrane region" description="Helical" evidence="1">
    <location>
        <begin position="108"/>
        <end position="128"/>
    </location>
</feature>
<protein>
    <submittedName>
        <fullName evidence="3">Oligosaccharide repeat unit polymerase</fullName>
    </submittedName>
</protein>
<reference evidence="2 5" key="2">
    <citation type="submission" date="2015-11" db="EMBL/GenBank/DDBJ databases">
        <authorList>
            <person name="Varghese N."/>
        </authorList>
    </citation>
    <scope>NUCLEOTIDE SEQUENCE [LARGE SCALE GENOMIC DNA]</scope>
    <source>
        <strain evidence="2 5">JGI-8</strain>
    </source>
</reference>
<dbReference type="Pfam" id="PF14296">
    <property type="entry name" value="O-ag_pol_Wzy"/>
    <property type="match status" value="1"/>
</dbReference>
<dbReference type="EMBL" id="CZVI01000007">
    <property type="protein sequence ID" value="CUS83889.1"/>
    <property type="molecule type" value="Genomic_DNA"/>
</dbReference>
<feature type="transmembrane region" description="Helical" evidence="1">
    <location>
        <begin position="332"/>
        <end position="350"/>
    </location>
</feature>
<keyword evidence="1" id="KW-0472">Membrane</keyword>
<name>A0A0P1MX75_9BACT</name>
<feature type="transmembrane region" description="Helical" evidence="1">
    <location>
        <begin position="301"/>
        <end position="320"/>
    </location>
</feature>
<sequence>MKHLSSNTKLLIFVITLSIVAGLGVVMLTNNLNQNIEASNLAYALMVVLLFLGIIPPIWRYWHRKDLFEPLVIYPVIYSVVFSAPVLYEVYQQFSGKALSIPLLQREHLGEMEFMALLGLIGLYAGLFRFRSKVSALRMVPLGSPDRLIILRVAMGLALLLQLLGIANYGASNWFFGIYGQGQFEYGVAYYLLLASQLLAYPAYLSYLCIRLSQRCYDIWMFLFPLIFAGLFFWQGGRGQALYFLLSSLVVVNYTRRRLKFQNIILLIIVVITLFVGSILSRQRTFDLSLLPNSFWDTIGILLGEISWAGNLTTAVIALGREVIPLQYGITYIGSIVNLIPGFVFGTNWARLIPPPSLLFHRAYAPSVTDQGFGFSILAEAYINWGIFGAFPVMFVIGSLLGYVHKRIATGSYSAIVMYAIIVYQSLWYLRSDSLAFIKSVFYSAIVLIFVEFVHRLGTRHIMVGKRHSNLLAKA</sequence>
<accession>A0A0P1P8M5</accession>
<evidence type="ECO:0000313" key="2">
    <source>
        <dbReference type="EMBL" id="CUS83889.1"/>
    </source>
</evidence>
<dbReference type="Proteomes" id="UP000182011">
    <property type="component" value="Unassembled WGS sequence"/>
</dbReference>
<evidence type="ECO:0000313" key="3">
    <source>
        <dbReference type="EMBL" id="CUU00620.1"/>
    </source>
</evidence>
<evidence type="ECO:0000256" key="1">
    <source>
        <dbReference type="SAM" id="Phobius"/>
    </source>
</evidence>
<dbReference type="AlphaFoldDB" id="A0A0P1MX75"/>
<feature type="transmembrane region" description="Helical" evidence="1">
    <location>
        <begin position="217"/>
        <end position="234"/>
    </location>
</feature>
<feature type="transmembrane region" description="Helical" evidence="1">
    <location>
        <begin position="149"/>
        <end position="169"/>
    </location>
</feature>
<accession>A0A0P1L7Y5</accession>
<dbReference type="Proteomes" id="UP000182200">
    <property type="component" value="Unassembled WGS sequence"/>
</dbReference>
<feature type="transmembrane region" description="Helical" evidence="1">
    <location>
        <begin position="436"/>
        <end position="454"/>
    </location>
</feature>
<reference evidence="3 4" key="1">
    <citation type="submission" date="2015-11" db="EMBL/GenBank/DDBJ databases">
        <authorList>
            <person name="Zhang Y."/>
            <person name="Guo Z."/>
        </authorList>
    </citation>
    <scope>NUCLEOTIDE SEQUENCE [LARGE SCALE GENOMIC DNA]</scope>
    <source>
        <strain evidence="3">JGI-4</strain>
    </source>
</reference>
<dbReference type="STRING" id="1633631.GCA_001442925_00032"/>
<accession>A0A0N7MRB0</accession>
<feature type="transmembrane region" description="Helical" evidence="1">
    <location>
        <begin position="411"/>
        <end position="430"/>
    </location>
</feature>
<accession>A0A0P1NZQ3</accession>
<dbReference type="NCBIfam" id="TIGR04370">
    <property type="entry name" value="glyco_rpt_poly"/>
    <property type="match status" value="1"/>
</dbReference>
<evidence type="ECO:0000313" key="5">
    <source>
        <dbReference type="Proteomes" id="UP000182200"/>
    </source>
</evidence>
<proteinExistence type="predicted"/>
<feature type="transmembrane region" description="Helical" evidence="1">
    <location>
        <begin position="263"/>
        <end position="281"/>
    </location>
</feature>
<organism evidence="3 4">
    <name type="scientific">Candidatus Kryptonium thompsonii</name>
    <dbReference type="NCBI Taxonomy" id="1633631"/>
    <lineage>
        <taxon>Bacteria</taxon>
        <taxon>Pseudomonadati</taxon>
        <taxon>Candidatus Kryptoniota</taxon>
        <taxon>Candidatus Kryptonium</taxon>
    </lineage>
</organism>
<accession>A0A0P1LQF0</accession>
<feature type="transmembrane region" description="Helical" evidence="1">
    <location>
        <begin position="240"/>
        <end position="256"/>
    </location>
</feature>
<feature type="transmembrane region" description="Helical" evidence="1">
    <location>
        <begin position="189"/>
        <end position="210"/>
    </location>
</feature>